<proteinExistence type="predicted"/>
<evidence type="ECO:0000313" key="2">
    <source>
        <dbReference type="EMBL" id="GAA4236260.1"/>
    </source>
</evidence>
<dbReference type="Gene3D" id="2.40.160.50">
    <property type="entry name" value="membrane protein fhac: a member of the omp85/tpsb transporter family"/>
    <property type="match status" value="1"/>
</dbReference>
<evidence type="ECO:0000313" key="3">
    <source>
        <dbReference type="Proteomes" id="UP001501496"/>
    </source>
</evidence>
<dbReference type="Proteomes" id="UP001501496">
    <property type="component" value="Unassembled WGS sequence"/>
</dbReference>
<sequence length="549" mass="63853">MPQGFSQKLKLKINGDNHIETKKIDSIKYLKNHKNYNSIKLEIDSMQLKLSKMGYIENTLIKTIKINDTLWHSKIKLNTRITSILIYFSQNEISKSILKDVSNNYSENYFELPINSVKNSLEYINSKMIELGLPFSKLKLNNIKKTSPTKLQANLTIIKRHKNRTVDDIIVKGYKKFPKSYLKHFLKLKKHQVFDLKNINKKTKLLDDLRFADQIKSPEILFSKDSTSLYLYINKSQSNTFDGFLGFGTNEETNKLDFNGYLNLNLTNNLNYGETFKLLYKGDENNQKTFEANLTLPYLFKTPIGVDLQLNIFRRDTTFSNTTQSAKIHYQINSKHKIYTGVSNTKSDNLLVANSSSHIKNYSTNYYSFSYYYLKPQYDNLLFPFNSSLFLDTNFGKRENNQNSEKQYLMNLEGFKIINLNNKNSLYLRVNGSILQSNTYFENELLRFGGINSIRGFEENSILASKYGVINSEYRYQLNKSIYIHSVTDVAYFENKLNDSKEKLFGYGFGFGLLTKSGLLKLNYVNGKTEKQNFKLSNSKIHISLKTRF</sequence>
<organism evidence="2 3">
    <name type="scientific">Postechiella marina</name>
    <dbReference type="NCBI Taxonomy" id="943941"/>
    <lineage>
        <taxon>Bacteria</taxon>
        <taxon>Pseudomonadati</taxon>
        <taxon>Bacteroidota</taxon>
        <taxon>Flavobacteriia</taxon>
        <taxon>Flavobacteriales</taxon>
        <taxon>Flavobacteriaceae</taxon>
        <taxon>Postechiella</taxon>
    </lineage>
</organism>
<evidence type="ECO:0000259" key="1">
    <source>
        <dbReference type="Pfam" id="PF07244"/>
    </source>
</evidence>
<keyword evidence="3" id="KW-1185">Reference proteome</keyword>
<reference evidence="3" key="1">
    <citation type="journal article" date="2019" name="Int. J. Syst. Evol. Microbiol.">
        <title>The Global Catalogue of Microorganisms (GCM) 10K type strain sequencing project: providing services to taxonomists for standard genome sequencing and annotation.</title>
        <authorList>
            <consortium name="The Broad Institute Genomics Platform"/>
            <consortium name="The Broad Institute Genome Sequencing Center for Infectious Disease"/>
            <person name="Wu L."/>
            <person name="Ma J."/>
        </authorList>
    </citation>
    <scope>NUCLEOTIDE SEQUENCE [LARGE SCALE GENOMIC DNA]</scope>
    <source>
        <strain evidence="3">JCM 17630</strain>
    </source>
</reference>
<dbReference type="Pfam" id="PF07244">
    <property type="entry name" value="POTRA"/>
    <property type="match status" value="1"/>
</dbReference>
<dbReference type="EMBL" id="BAABCA010000004">
    <property type="protein sequence ID" value="GAA4236260.1"/>
    <property type="molecule type" value="Genomic_DNA"/>
</dbReference>
<feature type="domain" description="POTRA" evidence="1">
    <location>
        <begin position="165"/>
        <end position="233"/>
    </location>
</feature>
<dbReference type="InterPro" id="IPR010827">
    <property type="entry name" value="BamA/TamA_POTRA"/>
</dbReference>
<gene>
    <name evidence="2" type="ORF">GCM10022291_20190</name>
</gene>
<name>A0ABP8CA07_9FLAO</name>
<comment type="caution">
    <text evidence="2">The sequence shown here is derived from an EMBL/GenBank/DDBJ whole genome shotgun (WGS) entry which is preliminary data.</text>
</comment>
<accession>A0ABP8CA07</accession>
<protein>
    <submittedName>
        <fullName evidence="2">Membrane protein</fullName>
    </submittedName>
</protein>